<name>A0A2P6QDJ5_ROSCH</name>
<reference evidence="1 2" key="1">
    <citation type="journal article" date="2018" name="Nat. Genet.">
        <title>The Rosa genome provides new insights in the design of modern roses.</title>
        <authorList>
            <person name="Bendahmane M."/>
        </authorList>
    </citation>
    <scope>NUCLEOTIDE SEQUENCE [LARGE SCALE GENOMIC DNA]</scope>
    <source>
        <strain evidence="2">cv. Old Blush</strain>
    </source>
</reference>
<dbReference type="EMBL" id="PDCK01000043">
    <property type="protein sequence ID" value="PRQ32252.1"/>
    <property type="molecule type" value="Genomic_DNA"/>
</dbReference>
<accession>A0A2P6QDJ5</accession>
<sequence>MYRQYHACAVCISSNSKQGKPPLRFQLHRIWTQSATCRLVLEYHMLHS</sequence>
<keyword evidence="2" id="KW-1185">Reference proteome</keyword>
<dbReference type="AlphaFoldDB" id="A0A2P6QDJ5"/>
<gene>
    <name evidence="1" type="ORF">RchiOBHm_Chr5g0044311</name>
</gene>
<protein>
    <submittedName>
        <fullName evidence="1">Uncharacterized protein</fullName>
    </submittedName>
</protein>
<proteinExistence type="predicted"/>
<comment type="caution">
    <text evidence="1">The sequence shown here is derived from an EMBL/GenBank/DDBJ whole genome shotgun (WGS) entry which is preliminary data.</text>
</comment>
<organism evidence="1 2">
    <name type="scientific">Rosa chinensis</name>
    <name type="common">China rose</name>
    <dbReference type="NCBI Taxonomy" id="74649"/>
    <lineage>
        <taxon>Eukaryota</taxon>
        <taxon>Viridiplantae</taxon>
        <taxon>Streptophyta</taxon>
        <taxon>Embryophyta</taxon>
        <taxon>Tracheophyta</taxon>
        <taxon>Spermatophyta</taxon>
        <taxon>Magnoliopsida</taxon>
        <taxon>eudicotyledons</taxon>
        <taxon>Gunneridae</taxon>
        <taxon>Pentapetalae</taxon>
        <taxon>rosids</taxon>
        <taxon>fabids</taxon>
        <taxon>Rosales</taxon>
        <taxon>Rosaceae</taxon>
        <taxon>Rosoideae</taxon>
        <taxon>Rosoideae incertae sedis</taxon>
        <taxon>Rosa</taxon>
    </lineage>
</organism>
<dbReference type="Proteomes" id="UP000238479">
    <property type="component" value="Chromosome 5"/>
</dbReference>
<evidence type="ECO:0000313" key="2">
    <source>
        <dbReference type="Proteomes" id="UP000238479"/>
    </source>
</evidence>
<evidence type="ECO:0000313" key="1">
    <source>
        <dbReference type="EMBL" id="PRQ32252.1"/>
    </source>
</evidence>
<dbReference type="Gramene" id="PRQ32252">
    <property type="protein sequence ID" value="PRQ32252"/>
    <property type="gene ID" value="RchiOBHm_Chr5g0044311"/>
</dbReference>